<evidence type="ECO:0000313" key="1">
    <source>
        <dbReference type="EMBL" id="EKC39779.1"/>
    </source>
</evidence>
<name>K1R7Z8_MAGGI</name>
<accession>K1R7Z8</accession>
<protein>
    <submittedName>
        <fullName evidence="1">Uncharacterized protein</fullName>
    </submittedName>
</protein>
<proteinExistence type="predicted"/>
<gene>
    <name evidence="1" type="ORF">CGI_10015824</name>
</gene>
<sequence>MESALNASVSSHYVLFDDDLFLYAPLMWIISYVVKRKANGKLSIYTWQNEAGYPENIQFSILLNDRLIVHASTIFEKQAKEIVFPFSNL</sequence>
<dbReference type="InParanoid" id="K1R7Z8"/>
<dbReference type="EMBL" id="JH818255">
    <property type="protein sequence ID" value="EKC39779.1"/>
    <property type="molecule type" value="Genomic_DNA"/>
</dbReference>
<reference evidence="1" key="1">
    <citation type="journal article" date="2012" name="Nature">
        <title>The oyster genome reveals stress adaptation and complexity of shell formation.</title>
        <authorList>
            <person name="Zhang G."/>
            <person name="Fang X."/>
            <person name="Guo X."/>
            <person name="Li L."/>
            <person name="Luo R."/>
            <person name="Xu F."/>
            <person name="Yang P."/>
            <person name="Zhang L."/>
            <person name="Wang X."/>
            <person name="Qi H."/>
            <person name="Xiong Z."/>
            <person name="Que H."/>
            <person name="Xie Y."/>
            <person name="Holland P.W."/>
            <person name="Paps J."/>
            <person name="Zhu Y."/>
            <person name="Wu F."/>
            <person name="Chen Y."/>
            <person name="Wang J."/>
            <person name="Peng C."/>
            <person name="Meng J."/>
            <person name="Yang L."/>
            <person name="Liu J."/>
            <person name="Wen B."/>
            <person name="Zhang N."/>
            <person name="Huang Z."/>
            <person name="Zhu Q."/>
            <person name="Feng Y."/>
            <person name="Mount A."/>
            <person name="Hedgecock D."/>
            <person name="Xu Z."/>
            <person name="Liu Y."/>
            <person name="Domazet-Loso T."/>
            <person name="Du Y."/>
            <person name="Sun X."/>
            <person name="Zhang S."/>
            <person name="Liu B."/>
            <person name="Cheng P."/>
            <person name="Jiang X."/>
            <person name="Li J."/>
            <person name="Fan D."/>
            <person name="Wang W."/>
            <person name="Fu W."/>
            <person name="Wang T."/>
            <person name="Wang B."/>
            <person name="Zhang J."/>
            <person name="Peng Z."/>
            <person name="Li Y."/>
            <person name="Li N."/>
            <person name="Wang J."/>
            <person name="Chen M."/>
            <person name="He Y."/>
            <person name="Tan F."/>
            <person name="Song X."/>
            <person name="Zheng Q."/>
            <person name="Huang R."/>
            <person name="Yang H."/>
            <person name="Du X."/>
            <person name="Chen L."/>
            <person name="Yang M."/>
            <person name="Gaffney P.M."/>
            <person name="Wang S."/>
            <person name="Luo L."/>
            <person name="She Z."/>
            <person name="Ming Y."/>
            <person name="Huang W."/>
            <person name="Zhang S."/>
            <person name="Huang B."/>
            <person name="Zhang Y."/>
            <person name="Qu T."/>
            <person name="Ni P."/>
            <person name="Miao G."/>
            <person name="Wang J."/>
            <person name="Wang Q."/>
            <person name="Steinberg C.E."/>
            <person name="Wang H."/>
            <person name="Li N."/>
            <person name="Qian L."/>
            <person name="Zhang G."/>
            <person name="Li Y."/>
            <person name="Yang H."/>
            <person name="Liu X."/>
            <person name="Wang J."/>
            <person name="Yin Y."/>
            <person name="Wang J."/>
        </authorList>
    </citation>
    <scope>NUCLEOTIDE SEQUENCE [LARGE SCALE GENOMIC DNA]</scope>
    <source>
        <strain evidence="1">05x7-T-G4-1.051#20</strain>
    </source>
</reference>
<dbReference type="HOGENOM" id="CLU_2456956_0_0_1"/>
<dbReference type="AlphaFoldDB" id="K1R7Z8"/>
<organism evidence="1">
    <name type="scientific">Magallana gigas</name>
    <name type="common">Pacific oyster</name>
    <name type="synonym">Crassostrea gigas</name>
    <dbReference type="NCBI Taxonomy" id="29159"/>
    <lineage>
        <taxon>Eukaryota</taxon>
        <taxon>Metazoa</taxon>
        <taxon>Spiralia</taxon>
        <taxon>Lophotrochozoa</taxon>
        <taxon>Mollusca</taxon>
        <taxon>Bivalvia</taxon>
        <taxon>Autobranchia</taxon>
        <taxon>Pteriomorphia</taxon>
        <taxon>Ostreida</taxon>
        <taxon>Ostreoidea</taxon>
        <taxon>Ostreidae</taxon>
        <taxon>Magallana</taxon>
    </lineage>
</organism>